<dbReference type="SUPFAM" id="SSF53756">
    <property type="entry name" value="UDP-Glycosyltransferase/glycogen phosphorylase"/>
    <property type="match status" value="1"/>
</dbReference>
<protein>
    <recommendedName>
        <fullName evidence="3">DUF354 domain-containing protein</fullName>
    </recommendedName>
</protein>
<dbReference type="PANTHER" id="PTHR39662:SF1">
    <property type="entry name" value="DUF354 DOMAIN-CONTAINING PROTEIN"/>
    <property type="match status" value="1"/>
</dbReference>
<proteinExistence type="predicted"/>
<gene>
    <name evidence="1" type="ORF">SZ63_11235</name>
</gene>
<keyword evidence="2" id="KW-1185">Reference proteome</keyword>
<organism evidence="1 2">
    <name type="scientific">Methanoculleus sediminis</name>
    <dbReference type="NCBI Taxonomy" id="1550566"/>
    <lineage>
        <taxon>Archaea</taxon>
        <taxon>Methanobacteriati</taxon>
        <taxon>Methanobacteriota</taxon>
        <taxon>Stenosarchaea group</taxon>
        <taxon>Methanomicrobia</taxon>
        <taxon>Methanomicrobiales</taxon>
        <taxon>Methanomicrobiaceae</taxon>
        <taxon>Methanoculleus</taxon>
    </lineage>
</organism>
<dbReference type="PIRSF" id="PIRSF005357">
    <property type="entry name" value="UCP005357"/>
    <property type="match status" value="1"/>
</dbReference>
<dbReference type="InterPro" id="IPR007152">
    <property type="entry name" value="DUF354"/>
</dbReference>
<dbReference type="Gene3D" id="3.40.50.2000">
    <property type="entry name" value="Glycogen Phosphorylase B"/>
    <property type="match status" value="1"/>
</dbReference>
<sequence>MRVLIDMGHPGHVHLFKNFIREMRYRGHEVKITARDKEITLQLLRRYGFNFVQTGSGKAGDTNLIWEWISRGIEVFKISRRFRPDILLGVGNPSIAHAAMILRKPSVIFTDTEHAKFGNMVTFPFASVICTPSCYCDDIGPKQIRYNGYHELAYLHPNRFTPNPAVLTELGLAEGDPFIIVRFVSWQASHDAGQHGIRDRVGLVKALEEYGRVLITSEGALPPELQPNQIRVSPEKLHDLLYYAALYVGEGGTTASEAAILGTPSIYVSSLVGMMGNFIDLEETYALLYSFTDSNAALGKAIEILKDPASKEKWRGKRERLLEDKIDITVFMIWFIENYPRSFTEMKEHPAVQYSCASVPGDAS</sequence>
<evidence type="ECO:0000313" key="1">
    <source>
        <dbReference type="EMBL" id="KLK87175.1"/>
    </source>
</evidence>
<dbReference type="AlphaFoldDB" id="A0A0H1QW34"/>
<dbReference type="EMBL" id="JXOJ01000008">
    <property type="protein sequence ID" value="KLK87175.1"/>
    <property type="molecule type" value="Genomic_DNA"/>
</dbReference>
<name>A0A0H1QW34_9EURY</name>
<accession>A0A0H1QW34</accession>
<reference evidence="1 2" key="1">
    <citation type="journal article" date="2015" name="Int. J. Syst. Evol. Microbiol.">
        <title>Methanoculleus sediminis sp. nov., a methanogen from sediments near a submarine mud volcano.</title>
        <authorList>
            <person name="Chen S.C."/>
            <person name="Chen M.F."/>
            <person name="Lai M.C."/>
            <person name="Weng C.Y."/>
            <person name="Wu S.Y."/>
            <person name="Lin S."/>
            <person name="Yang T.F."/>
            <person name="Chen P.C."/>
        </authorList>
    </citation>
    <scope>NUCLEOTIDE SEQUENCE [LARGE SCALE GENOMIC DNA]</scope>
    <source>
        <strain evidence="1 2">S3Fa</strain>
    </source>
</reference>
<dbReference type="RefSeq" id="WP_048185450.1">
    <property type="nucleotide sequence ID" value="NZ_JXOJ01000008.1"/>
</dbReference>
<dbReference type="PATRIC" id="fig|1550566.3.peg.2454"/>
<dbReference type="PANTHER" id="PTHR39662">
    <property type="entry name" value="DUF354 DOMAIN-CONTAINING PROTEIN-RELATED"/>
    <property type="match status" value="1"/>
</dbReference>
<comment type="caution">
    <text evidence="1">The sequence shown here is derived from an EMBL/GenBank/DDBJ whole genome shotgun (WGS) entry which is preliminary data.</text>
</comment>
<dbReference type="Proteomes" id="UP000035301">
    <property type="component" value="Unassembled WGS sequence"/>
</dbReference>
<dbReference type="STRING" id="1550566.SZ63_11235"/>
<dbReference type="Pfam" id="PF04007">
    <property type="entry name" value="DUF354"/>
    <property type="match status" value="1"/>
</dbReference>
<evidence type="ECO:0000313" key="2">
    <source>
        <dbReference type="Proteomes" id="UP000035301"/>
    </source>
</evidence>
<dbReference type="OrthoDB" id="185087at2157"/>
<evidence type="ECO:0008006" key="3">
    <source>
        <dbReference type="Google" id="ProtNLM"/>
    </source>
</evidence>